<dbReference type="PANTHER" id="PTHR24188:SF29">
    <property type="entry name" value="GH09064P"/>
    <property type="match status" value="1"/>
</dbReference>
<dbReference type="Gene3D" id="1.25.40.20">
    <property type="entry name" value="Ankyrin repeat-containing domain"/>
    <property type="match status" value="1"/>
</dbReference>
<evidence type="ECO:0000256" key="2">
    <source>
        <dbReference type="ARBA" id="ARBA00023043"/>
    </source>
</evidence>
<dbReference type="SMART" id="SM00248">
    <property type="entry name" value="ANK"/>
    <property type="match status" value="3"/>
</dbReference>
<accession>A0A6C0IK26</accession>
<reference evidence="4" key="1">
    <citation type="journal article" date="2020" name="Nature">
        <title>Giant virus diversity and host interactions through global metagenomics.</title>
        <authorList>
            <person name="Schulz F."/>
            <person name="Roux S."/>
            <person name="Paez-Espino D."/>
            <person name="Jungbluth S."/>
            <person name="Walsh D.A."/>
            <person name="Denef V.J."/>
            <person name="McMahon K.D."/>
            <person name="Konstantinidis K.T."/>
            <person name="Eloe-Fadrosh E.A."/>
            <person name="Kyrpides N.C."/>
            <person name="Woyke T."/>
        </authorList>
    </citation>
    <scope>NUCLEOTIDE SEQUENCE</scope>
    <source>
        <strain evidence="4">GVMAG-M-3300024252-29</strain>
    </source>
</reference>
<dbReference type="PROSITE" id="PS50297">
    <property type="entry name" value="ANK_REP_REGION"/>
    <property type="match status" value="2"/>
</dbReference>
<dbReference type="AlphaFoldDB" id="A0A6C0IK26"/>
<evidence type="ECO:0000313" key="4">
    <source>
        <dbReference type="EMBL" id="QHT93544.1"/>
    </source>
</evidence>
<dbReference type="InterPro" id="IPR002110">
    <property type="entry name" value="Ankyrin_rpt"/>
</dbReference>
<sequence>MSIRKKNTRKKRTKSNRRNKTGGVSREEANEMLFQAVEHDNIEEVNHAIEEGADIDALNRDDYTPLMTAVSSKKSIELIELLLMRGADINASDDPNGYTSLILASKNMNPPVVRLLLFYGADLTMRTTGGGNALSMLLAWPPRGMADDIRGKRELIIRLFNQYITDEIRYEFFNCRDESMNTPLIYISIPPHRAIPILIDGIPTIEASSIVMTLIEFGADKTLQNVYGQTAYDVARYGPLNLSPNIPRDEYLLNLLRPDGYVDVESTDPIPIMTEEIYNSCDKDDKDNIYDAISLEKLLRQHAVKLDDNTNYCYDRNNLLEWIKTTFNNPTNPMTRENIDREWIRQEYPRGINYDYSNVTLNGGKRKKKRQTKRRNHKRKQKKTKRRK</sequence>
<dbReference type="PROSITE" id="PS50088">
    <property type="entry name" value="ANK_REPEAT"/>
    <property type="match status" value="2"/>
</dbReference>
<evidence type="ECO:0000256" key="1">
    <source>
        <dbReference type="ARBA" id="ARBA00022737"/>
    </source>
</evidence>
<name>A0A6C0IK26_9ZZZZ</name>
<feature type="region of interest" description="Disordered" evidence="3">
    <location>
        <begin position="1"/>
        <end position="28"/>
    </location>
</feature>
<organism evidence="4">
    <name type="scientific">viral metagenome</name>
    <dbReference type="NCBI Taxonomy" id="1070528"/>
    <lineage>
        <taxon>unclassified sequences</taxon>
        <taxon>metagenomes</taxon>
        <taxon>organismal metagenomes</taxon>
    </lineage>
</organism>
<keyword evidence="2" id="KW-0040">ANK repeat</keyword>
<feature type="compositionally biased region" description="Basic residues" evidence="3">
    <location>
        <begin position="1"/>
        <end position="20"/>
    </location>
</feature>
<dbReference type="EMBL" id="MN740208">
    <property type="protein sequence ID" value="QHT93544.1"/>
    <property type="molecule type" value="Genomic_DNA"/>
</dbReference>
<dbReference type="SUPFAM" id="SSF48403">
    <property type="entry name" value="Ankyrin repeat"/>
    <property type="match status" value="1"/>
</dbReference>
<keyword evidence="1" id="KW-0677">Repeat</keyword>
<proteinExistence type="predicted"/>
<feature type="region of interest" description="Disordered" evidence="3">
    <location>
        <begin position="355"/>
        <end position="388"/>
    </location>
</feature>
<feature type="compositionally biased region" description="Basic residues" evidence="3">
    <location>
        <begin position="364"/>
        <end position="388"/>
    </location>
</feature>
<protein>
    <submittedName>
        <fullName evidence="4">Uncharacterized protein</fullName>
    </submittedName>
</protein>
<dbReference type="Pfam" id="PF12796">
    <property type="entry name" value="Ank_2"/>
    <property type="match status" value="1"/>
</dbReference>
<evidence type="ECO:0000256" key="3">
    <source>
        <dbReference type="SAM" id="MobiDB-lite"/>
    </source>
</evidence>
<dbReference type="InterPro" id="IPR036770">
    <property type="entry name" value="Ankyrin_rpt-contain_sf"/>
</dbReference>
<dbReference type="PANTHER" id="PTHR24188">
    <property type="entry name" value="ANKYRIN REPEAT PROTEIN"/>
    <property type="match status" value="1"/>
</dbReference>